<keyword evidence="2" id="KW-1003">Cell membrane</keyword>
<dbReference type="GO" id="GO:0005886">
    <property type="term" value="C:plasma membrane"/>
    <property type="evidence" value="ECO:0007669"/>
    <property type="project" value="UniProtKB-SubCell"/>
</dbReference>
<dbReference type="Pfam" id="PF03279">
    <property type="entry name" value="Lip_A_acyltrans"/>
    <property type="match status" value="1"/>
</dbReference>
<proteinExistence type="predicted"/>
<evidence type="ECO:0000256" key="6">
    <source>
        <dbReference type="ARBA" id="ARBA00023315"/>
    </source>
</evidence>
<dbReference type="InterPro" id="IPR004960">
    <property type="entry name" value="LipA_acyltrans"/>
</dbReference>
<evidence type="ECO:0000313" key="7">
    <source>
        <dbReference type="EMBL" id="HFC91893.1"/>
    </source>
</evidence>
<keyword evidence="5" id="KW-0472">Membrane</keyword>
<evidence type="ECO:0000256" key="3">
    <source>
        <dbReference type="ARBA" id="ARBA00022519"/>
    </source>
</evidence>
<dbReference type="GO" id="GO:0016746">
    <property type="term" value="F:acyltransferase activity"/>
    <property type="evidence" value="ECO:0007669"/>
    <property type="project" value="UniProtKB-KW"/>
</dbReference>
<keyword evidence="3" id="KW-0997">Cell inner membrane</keyword>
<reference evidence="7" key="1">
    <citation type="journal article" date="2020" name="mSystems">
        <title>Genome- and Community-Level Interaction Insights into Carbon Utilization and Element Cycling Functions of Hydrothermarchaeota in Hydrothermal Sediment.</title>
        <authorList>
            <person name="Zhou Z."/>
            <person name="Liu Y."/>
            <person name="Xu W."/>
            <person name="Pan J."/>
            <person name="Luo Z.H."/>
            <person name="Li M."/>
        </authorList>
    </citation>
    <scope>NUCLEOTIDE SEQUENCE [LARGE SCALE GENOMIC DNA]</scope>
    <source>
        <strain evidence="7">HyVt-493</strain>
    </source>
</reference>
<dbReference type="Proteomes" id="UP000885750">
    <property type="component" value="Unassembled WGS sequence"/>
</dbReference>
<keyword evidence="4" id="KW-0808">Transferase</keyword>
<dbReference type="AlphaFoldDB" id="A0A7V2T1K7"/>
<comment type="caution">
    <text evidence="7">The sequence shown here is derived from an EMBL/GenBank/DDBJ whole genome shotgun (WGS) entry which is preliminary data.</text>
</comment>
<evidence type="ECO:0000256" key="4">
    <source>
        <dbReference type="ARBA" id="ARBA00022679"/>
    </source>
</evidence>
<accession>A0A7V2T1K7</accession>
<protein>
    <submittedName>
        <fullName evidence="7">Uncharacterized protein</fullName>
    </submittedName>
</protein>
<evidence type="ECO:0000256" key="1">
    <source>
        <dbReference type="ARBA" id="ARBA00004533"/>
    </source>
</evidence>
<evidence type="ECO:0000256" key="2">
    <source>
        <dbReference type="ARBA" id="ARBA00022475"/>
    </source>
</evidence>
<keyword evidence="6" id="KW-0012">Acyltransferase</keyword>
<dbReference type="GO" id="GO:0009247">
    <property type="term" value="P:glycolipid biosynthetic process"/>
    <property type="evidence" value="ECO:0007669"/>
    <property type="project" value="UniProtKB-ARBA"/>
</dbReference>
<comment type="subcellular location">
    <subcellularLocation>
        <location evidence="1">Cell inner membrane</location>
    </subcellularLocation>
</comment>
<name>A0A7V2T1K7_LEUMU</name>
<organism evidence="7">
    <name type="scientific">Leucothrix mucor</name>
    <dbReference type="NCBI Taxonomy" id="45248"/>
    <lineage>
        <taxon>Bacteria</taxon>
        <taxon>Pseudomonadati</taxon>
        <taxon>Pseudomonadota</taxon>
        <taxon>Gammaproteobacteria</taxon>
        <taxon>Thiotrichales</taxon>
        <taxon>Thiotrichaceae</taxon>
        <taxon>Leucothrix</taxon>
    </lineage>
</organism>
<gene>
    <name evidence="7" type="ORF">ENJ51_03690</name>
</gene>
<evidence type="ECO:0000256" key="5">
    <source>
        <dbReference type="ARBA" id="ARBA00023136"/>
    </source>
</evidence>
<dbReference type="EMBL" id="DRMS01000149">
    <property type="protein sequence ID" value="HFC91893.1"/>
    <property type="molecule type" value="Genomic_DNA"/>
</dbReference>
<sequence length="100" mass="11571">MNTYPLVTILFRHQYQSSLTPLIFNPPQSSSPAKILLETVGVRNLTPTYRAIGDSPRKNNNENALKLNQQLEKLIKQNPAQYMWLMRLYHTRPNGENAVY</sequence>